<evidence type="ECO:0000259" key="6">
    <source>
        <dbReference type="PROSITE" id="PS50011"/>
    </source>
</evidence>
<proteinExistence type="predicted"/>
<evidence type="ECO:0000256" key="3">
    <source>
        <dbReference type="ARBA" id="ARBA00022741"/>
    </source>
</evidence>
<evidence type="ECO:0000256" key="1">
    <source>
        <dbReference type="ARBA" id="ARBA00022527"/>
    </source>
</evidence>
<keyword evidence="5" id="KW-0067">ATP-binding</keyword>
<evidence type="ECO:0000256" key="5">
    <source>
        <dbReference type="ARBA" id="ARBA00022840"/>
    </source>
</evidence>
<reference evidence="7 8" key="1">
    <citation type="journal article" date="2019" name="Gigascience">
        <title>Whole-genome sequence of the oriental lung fluke Paragonimus westermani.</title>
        <authorList>
            <person name="Oey H."/>
            <person name="Zakrzewski M."/>
            <person name="Narain K."/>
            <person name="Devi K.R."/>
            <person name="Agatsuma T."/>
            <person name="Nawaratna S."/>
            <person name="Gobert G.N."/>
            <person name="Jones M.K."/>
            <person name="Ragan M.A."/>
            <person name="McManus D.P."/>
            <person name="Krause L."/>
        </authorList>
    </citation>
    <scope>NUCLEOTIDE SEQUENCE [LARGE SCALE GENOMIC DNA]</scope>
    <source>
        <strain evidence="7 8">IND2009</strain>
    </source>
</reference>
<dbReference type="Pfam" id="PF00069">
    <property type="entry name" value="Pkinase"/>
    <property type="match status" value="1"/>
</dbReference>
<comment type="caution">
    <text evidence="7">The sequence shown here is derived from an EMBL/GenBank/DDBJ whole genome shotgun (WGS) entry which is preliminary data.</text>
</comment>
<dbReference type="SUPFAM" id="SSF56112">
    <property type="entry name" value="Protein kinase-like (PK-like)"/>
    <property type="match status" value="1"/>
</dbReference>
<keyword evidence="4" id="KW-0418">Kinase</keyword>
<evidence type="ECO:0000313" key="7">
    <source>
        <dbReference type="EMBL" id="KAA3670136.1"/>
    </source>
</evidence>
<evidence type="ECO:0000256" key="2">
    <source>
        <dbReference type="ARBA" id="ARBA00022679"/>
    </source>
</evidence>
<feature type="domain" description="Protein kinase" evidence="6">
    <location>
        <begin position="1"/>
        <end position="101"/>
    </location>
</feature>
<accession>A0A5J4N3Q1</accession>
<evidence type="ECO:0000313" key="8">
    <source>
        <dbReference type="Proteomes" id="UP000324629"/>
    </source>
</evidence>
<sequence>HCFKPAFSSACNHHSILLSQDGHIRLTDFGLSKEAVFEAQDARTYSFCGTVEYMAPEVVNRNGHGTAADWWSFGVLMYELLTGTLPFQAKHRKDTMHLILK</sequence>
<organism evidence="7 8">
    <name type="scientific">Paragonimus westermani</name>
    <dbReference type="NCBI Taxonomy" id="34504"/>
    <lineage>
        <taxon>Eukaryota</taxon>
        <taxon>Metazoa</taxon>
        <taxon>Spiralia</taxon>
        <taxon>Lophotrochozoa</taxon>
        <taxon>Platyhelminthes</taxon>
        <taxon>Trematoda</taxon>
        <taxon>Digenea</taxon>
        <taxon>Plagiorchiida</taxon>
        <taxon>Troglotremata</taxon>
        <taxon>Troglotrematidae</taxon>
        <taxon>Paragonimus</taxon>
    </lineage>
</organism>
<keyword evidence="1" id="KW-0723">Serine/threonine-protein kinase</keyword>
<dbReference type="Proteomes" id="UP000324629">
    <property type="component" value="Unassembled WGS sequence"/>
</dbReference>
<evidence type="ECO:0000256" key="4">
    <source>
        <dbReference type="ARBA" id="ARBA00022777"/>
    </source>
</evidence>
<dbReference type="PROSITE" id="PS50011">
    <property type="entry name" value="PROTEIN_KINASE_DOM"/>
    <property type="match status" value="1"/>
</dbReference>
<dbReference type="EMBL" id="QNGE01013991">
    <property type="protein sequence ID" value="KAA3670136.1"/>
    <property type="molecule type" value="Genomic_DNA"/>
</dbReference>
<name>A0A5J4N3Q1_9TREM</name>
<gene>
    <name evidence="7" type="ORF">DEA37_0008982</name>
</gene>
<dbReference type="InterPro" id="IPR011009">
    <property type="entry name" value="Kinase-like_dom_sf"/>
</dbReference>
<dbReference type="GO" id="GO:0005524">
    <property type="term" value="F:ATP binding"/>
    <property type="evidence" value="ECO:0007669"/>
    <property type="project" value="UniProtKB-KW"/>
</dbReference>
<keyword evidence="3" id="KW-0547">Nucleotide-binding</keyword>
<dbReference type="GO" id="GO:0004674">
    <property type="term" value="F:protein serine/threonine kinase activity"/>
    <property type="evidence" value="ECO:0007669"/>
    <property type="project" value="UniProtKB-KW"/>
</dbReference>
<keyword evidence="2" id="KW-0808">Transferase</keyword>
<dbReference type="Gene3D" id="1.10.510.10">
    <property type="entry name" value="Transferase(Phosphotransferase) domain 1"/>
    <property type="match status" value="1"/>
</dbReference>
<keyword evidence="8" id="KW-1185">Reference proteome</keyword>
<dbReference type="PANTHER" id="PTHR24351">
    <property type="entry name" value="RIBOSOMAL PROTEIN S6 KINASE"/>
    <property type="match status" value="1"/>
</dbReference>
<dbReference type="InterPro" id="IPR000719">
    <property type="entry name" value="Prot_kinase_dom"/>
</dbReference>
<protein>
    <recommendedName>
        <fullName evidence="6">Protein kinase domain-containing protein</fullName>
    </recommendedName>
</protein>
<feature type="non-terminal residue" evidence="7">
    <location>
        <position position="1"/>
    </location>
</feature>
<dbReference type="AlphaFoldDB" id="A0A5J4N3Q1"/>